<evidence type="ECO:0000256" key="1">
    <source>
        <dbReference type="ARBA" id="ARBA00022837"/>
    </source>
</evidence>
<sequence>MWTSPKNHLDLSRQHTIQLKTHKSCIIFQYQRLNHHEDNIDVSHFGLRVCAPVCHKVCNIGRKRRSVVNNEDELPFSSDFFKYDVNYDDVITLTEFADAIDSTPDECIDVFGTTDQNNDGVLDMSEFMNGPFRFSSE</sequence>
<dbReference type="InterPro" id="IPR011992">
    <property type="entry name" value="EF-hand-dom_pair"/>
</dbReference>
<comment type="caution">
    <text evidence="2">The sequence shown here is derived from an EMBL/GenBank/DDBJ whole genome shotgun (WGS) entry which is preliminary data.</text>
</comment>
<evidence type="ECO:0000313" key="2">
    <source>
        <dbReference type="EMBL" id="CAH1801042.1"/>
    </source>
</evidence>
<dbReference type="Gene3D" id="1.10.238.10">
    <property type="entry name" value="EF-hand"/>
    <property type="match status" value="1"/>
</dbReference>
<accession>A0A8S4Q554</accession>
<dbReference type="InterPro" id="IPR018247">
    <property type="entry name" value="EF_Hand_1_Ca_BS"/>
</dbReference>
<keyword evidence="3" id="KW-1185">Reference proteome</keyword>
<dbReference type="SUPFAM" id="SSF47473">
    <property type="entry name" value="EF-hand"/>
    <property type="match status" value="1"/>
</dbReference>
<dbReference type="AlphaFoldDB" id="A0A8S4Q554"/>
<dbReference type="EMBL" id="CAIIXF020000012">
    <property type="protein sequence ID" value="CAH1801042.1"/>
    <property type="molecule type" value="Genomic_DNA"/>
</dbReference>
<dbReference type="PROSITE" id="PS00018">
    <property type="entry name" value="EF_HAND_1"/>
    <property type="match status" value="1"/>
</dbReference>
<protein>
    <submittedName>
        <fullName evidence="2">Uncharacterized protein</fullName>
    </submittedName>
</protein>
<reference evidence="2" key="1">
    <citation type="submission" date="2022-03" db="EMBL/GenBank/DDBJ databases">
        <authorList>
            <person name="Martin C."/>
        </authorList>
    </citation>
    <scope>NUCLEOTIDE SEQUENCE</scope>
</reference>
<keyword evidence="1" id="KW-0106">Calcium</keyword>
<dbReference type="Proteomes" id="UP000749559">
    <property type="component" value="Unassembled WGS sequence"/>
</dbReference>
<gene>
    <name evidence="2" type="ORF">OFUS_LOCUS24867</name>
</gene>
<name>A0A8S4Q554_OWEFU</name>
<organism evidence="2 3">
    <name type="scientific">Owenia fusiformis</name>
    <name type="common">Polychaete worm</name>
    <dbReference type="NCBI Taxonomy" id="6347"/>
    <lineage>
        <taxon>Eukaryota</taxon>
        <taxon>Metazoa</taxon>
        <taxon>Spiralia</taxon>
        <taxon>Lophotrochozoa</taxon>
        <taxon>Annelida</taxon>
        <taxon>Polychaeta</taxon>
        <taxon>Sedentaria</taxon>
        <taxon>Canalipalpata</taxon>
        <taxon>Sabellida</taxon>
        <taxon>Oweniida</taxon>
        <taxon>Oweniidae</taxon>
        <taxon>Owenia</taxon>
    </lineage>
</organism>
<evidence type="ECO:0000313" key="3">
    <source>
        <dbReference type="Proteomes" id="UP000749559"/>
    </source>
</evidence>
<proteinExistence type="predicted"/>